<dbReference type="EMBL" id="JACMSC010000002">
    <property type="protein sequence ID" value="KAG6530806.1"/>
    <property type="molecule type" value="Genomic_DNA"/>
</dbReference>
<evidence type="ECO:0000256" key="1">
    <source>
        <dbReference type="ARBA" id="ARBA00022729"/>
    </source>
</evidence>
<reference evidence="6 7" key="1">
    <citation type="submission" date="2020-08" db="EMBL/GenBank/DDBJ databases">
        <title>Plant Genome Project.</title>
        <authorList>
            <person name="Zhang R.-G."/>
        </authorList>
    </citation>
    <scope>NUCLEOTIDE SEQUENCE [LARGE SCALE GENOMIC DNA]</scope>
    <source>
        <tissue evidence="6">Rhizome</tissue>
    </source>
</reference>
<feature type="region of interest" description="Disordered" evidence="3">
    <location>
        <begin position="93"/>
        <end position="112"/>
    </location>
</feature>
<organism evidence="6 7">
    <name type="scientific">Zingiber officinale</name>
    <name type="common">Ginger</name>
    <name type="synonym">Amomum zingiber</name>
    <dbReference type="NCBI Taxonomy" id="94328"/>
    <lineage>
        <taxon>Eukaryota</taxon>
        <taxon>Viridiplantae</taxon>
        <taxon>Streptophyta</taxon>
        <taxon>Embryophyta</taxon>
        <taxon>Tracheophyta</taxon>
        <taxon>Spermatophyta</taxon>
        <taxon>Magnoliopsida</taxon>
        <taxon>Liliopsida</taxon>
        <taxon>Zingiberales</taxon>
        <taxon>Zingiberaceae</taxon>
        <taxon>Zingiber</taxon>
    </lineage>
</organism>
<gene>
    <name evidence="6" type="ORF">ZIOFF_004564</name>
</gene>
<feature type="compositionally biased region" description="Polar residues" evidence="3">
    <location>
        <begin position="102"/>
        <end position="112"/>
    </location>
</feature>
<dbReference type="InterPro" id="IPR038408">
    <property type="entry name" value="GNK2_sf"/>
</dbReference>
<feature type="signal peptide" evidence="4">
    <location>
        <begin position="1"/>
        <end position="23"/>
    </location>
</feature>
<dbReference type="AlphaFoldDB" id="A0A8J5I937"/>
<keyword evidence="1 4" id="KW-0732">Signal</keyword>
<evidence type="ECO:0000259" key="5">
    <source>
        <dbReference type="PROSITE" id="PS51473"/>
    </source>
</evidence>
<proteinExistence type="predicted"/>
<evidence type="ECO:0000256" key="3">
    <source>
        <dbReference type="SAM" id="MobiDB-lite"/>
    </source>
</evidence>
<name>A0A8J5I937_ZINOF</name>
<comment type="caution">
    <text evidence="6">The sequence shown here is derived from an EMBL/GenBank/DDBJ whole genome shotgun (WGS) entry which is preliminary data.</text>
</comment>
<dbReference type="Proteomes" id="UP000734854">
    <property type="component" value="Unassembled WGS sequence"/>
</dbReference>
<keyword evidence="2" id="KW-0677">Repeat</keyword>
<evidence type="ECO:0000256" key="2">
    <source>
        <dbReference type="ARBA" id="ARBA00022737"/>
    </source>
</evidence>
<dbReference type="Pfam" id="PF01657">
    <property type="entry name" value="Stress-antifung"/>
    <property type="match status" value="1"/>
</dbReference>
<keyword evidence="7" id="KW-1185">Reference proteome</keyword>
<sequence length="155" mass="16673">MASSFLSLLLSLLLFHSFAGAQALFQNCDPNAGNFSDNSTYRSNLERLLSIVGGDSDQVFGTVNCRGDNNTTECRSYLDIATAEVTRNCPNNRGAEVKKHSQTPNPRSNPFSSLICEGASENAHIALNNSIWNLQPVNKDLQAAENALLAGDPVA</sequence>
<accession>A0A8J5I937</accession>
<evidence type="ECO:0000313" key="6">
    <source>
        <dbReference type="EMBL" id="KAG6530806.1"/>
    </source>
</evidence>
<dbReference type="PANTHER" id="PTHR32099:SF42">
    <property type="entry name" value="CYSTEINE-RICH RECEPTOR-LIKE PROTEIN KINASE 9-RELATED"/>
    <property type="match status" value="1"/>
</dbReference>
<evidence type="ECO:0000313" key="7">
    <source>
        <dbReference type="Proteomes" id="UP000734854"/>
    </source>
</evidence>
<dbReference type="PANTHER" id="PTHR32099">
    <property type="entry name" value="CYSTEINE-RICH REPEAT SECRETORY PROTEIN"/>
    <property type="match status" value="1"/>
</dbReference>
<dbReference type="CDD" id="cd23509">
    <property type="entry name" value="Gnk2-like"/>
    <property type="match status" value="1"/>
</dbReference>
<dbReference type="PROSITE" id="PS51473">
    <property type="entry name" value="GNK2"/>
    <property type="match status" value="1"/>
</dbReference>
<evidence type="ECO:0000256" key="4">
    <source>
        <dbReference type="SAM" id="SignalP"/>
    </source>
</evidence>
<dbReference type="Gene3D" id="3.30.430.20">
    <property type="entry name" value="Gnk2 domain, C-X8-C-X2-C motif"/>
    <property type="match status" value="1"/>
</dbReference>
<dbReference type="InterPro" id="IPR002902">
    <property type="entry name" value="GNK2"/>
</dbReference>
<protein>
    <recommendedName>
        <fullName evidence="5">Gnk2-homologous domain-containing protein</fullName>
    </recommendedName>
</protein>
<feature type="chain" id="PRO_5035177345" description="Gnk2-homologous domain-containing protein" evidence="4">
    <location>
        <begin position="24"/>
        <end position="155"/>
    </location>
</feature>
<feature type="domain" description="Gnk2-homologous" evidence="5">
    <location>
        <begin position="6"/>
        <end position="111"/>
    </location>
</feature>